<dbReference type="AlphaFoldDB" id="A0A0D0CHW8"/>
<name>A0A0D0CHW8_9AGAM</name>
<sequence>MPQIWWEVIGAKQQTEKLKMQERLMETIFLSTCKTGLRPTSRIVKPFCCQI</sequence>
<dbReference type="InParanoid" id="A0A0D0CHW8"/>
<proteinExistence type="predicted"/>
<dbReference type="Proteomes" id="UP000054538">
    <property type="component" value="Unassembled WGS sequence"/>
</dbReference>
<evidence type="ECO:0000313" key="1">
    <source>
        <dbReference type="EMBL" id="KIK74798.1"/>
    </source>
</evidence>
<reference evidence="1 2" key="1">
    <citation type="submission" date="2014-04" db="EMBL/GenBank/DDBJ databases">
        <authorList>
            <consortium name="DOE Joint Genome Institute"/>
            <person name="Kuo A."/>
            <person name="Kohler A."/>
            <person name="Jargeat P."/>
            <person name="Nagy L.G."/>
            <person name="Floudas D."/>
            <person name="Copeland A."/>
            <person name="Barry K.W."/>
            <person name="Cichocki N."/>
            <person name="Veneault-Fourrey C."/>
            <person name="LaButti K."/>
            <person name="Lindquist E.A."/>
            <person name="Lipzen A."/>
            <person name="Lundell T."/>
            <person name="Morin E."/>
            <person name="Murat C."/>
            <person name="Sun H."/>
            <person name="Tunlid A."/>
            <person name="Henrissat B."/>
            <person name="Grigoriev I.V."/>
            <person name="Hibbett D.S."/>
            <person name="Martin F."/>
            <person name="Nordberg H.P."/>
            <person name="Cantor M.N."/>
            <person name="Hua S.X."/>
        </authorList>
    </citation>
    <scope>NUCLEOTIDE SEQUENCE [LARGE SCALE GENOMIC DNA]</scope>
    <source>
        <strain evidence="1 2">Ve08.2h10</strain>
    </source>
</reference>
<reference evidence="2" key="2">
    <citation type="submission" date="2015-01" db="EMBL/GenBank/DDBJ databases">
        <title>Evolutionary Origins and Diversification of the Mycorrhizal Mutualists.</title>
        <authorList>
            <consortium name="DOE Joint Genome Institute"/>
            <consortium name="Mycorrhizal Genomics Consortium"/>
            <person name="Kohler A."/>
            <person name="Kuo A."/>
            <person name="Nagy L.G."/>
            <person name="Floudas D."/>
            <person name="Copeland A."/>
            <person name="Barry K.W."/>
            <person name="Cichocki N."/>
            <person name="Veneault-Fourrey C."/>
            <person name="LaButti K."/>
            <person name="Lindquist E.A."/>
            <person name="Lipzen A."/>
            <person name="Lundell T."/>
            <person name="Morin E."/>
            <person name="Murat C."/>
            <person name="Riley R."/>
            <person name="Ohm R."/>
            <person name="Sun H."/>
            <person name="Tunlid A."/>
            <person name="Henrissat B."/>
            <person name="Grigoriev I.V."/>
            <person name="Hibbett D.S."/>
            <person name="Martin F."/>
        </authorList>
    </citation>
    <scope>NUCLEOTIDE SEQUENCE [LARGE SCALE GENOMIC DNA]</scope>
    <source>
        <strain evidence="2">Ve08.2h10</strain>
    </source>
</reference>
<dbReference type="EMBL" id="KN828553">
    <property type="protein sequence ID" value="KIK74798.1"/>
    <property type="molecule type" value="Genomic_DNA"/>
</dbReference>
<organism evidence="1 2">
    <name type="scientific">Paxillus rubicundulus Ve08.2h10</name>
    <dbReference type="NCBI Taxonomy" id="930991"/>
    <lineage>
        <taxon>Eukaryota</taxon>
        <taxon>Fungi</taxon>
        <taxon>Dikarya</taxon>
        <taxon>Basidiomycota</taxon>
        <taxon>Agaricomycotina</taxon>
        <taxon>Agaricomycetes</taxon>
        <taxon>Agaricomycetidae</taxon>
        <taxon>Boletales</taxon>
        <taxon>Paxilineae</taxon>
        <taxon>Paxillaceae</taxon>
        <taxon>Paxillus</taxon>
    </lineage>
</organism>
<gene>
    <name evidence="1" type="ORF">PAXRUDRAFT_19529</name>
</gene>
<accession>A0A0D0CHW8</accession>
<protein>
    <submittedName>
        <fullName evidence="1">Uncharacterized protein</fullName>
    </submittedName>
</protein>
<dbReference type="HOGENOM" id="CLU_3107072_0_0_1"/>
<keyword evidence="2" id="KW-1185">Reference proteome</keyword>
<evidence type="ECO:0000313" key="2">
    <source>
        <dbReference type="Proteomes" id="UP000054538"/>
    </source>
</evidence>